<keyword evidence="5" id="KW-0411">Iron-sulfur</keyword>
<dbReference type="InterPro" id="IPR051198">
    <property type="entry name" value="BchE-like"/>
</dbReference>
<dbReference type="EMBL" id="JBHSFN010000035">
    <property type="protein sequence ID" value="MFC4591620.1"/>
    <property type="molecule type" value="Genomic_DNA"/>
</dbReference>
<organism evidence="7 8">
    <name type="scientific">Sphaerisporangium corydalis</name>
    <dbReference type="NCBI Taxonomy" id="1441875"/>
    <lineage>
        <taxon>Bacteria</taxon>
        <taxon>Bacillati</taxon>
        <taxon>Actinomycetota</taxon>
        <taxon>Actinomycetes</taxon>
        <taxon>Streptosporangiales</taxon>
        <taxon>Streptosporangiaceae</taxon>
        <taxon>Sphaerisporangium</taxon>
    </lineage>
</organism>
<evidence type="ECO:0000256" key="3">
    <source>
        <dbReference type="ARBA" id="ARBA00022723"/>
    </source>
</evidence>
<keyword evidence="2" id="KW-0949">S-adenosyl-L-methionine</keyword>
<dbReference type="InterPro" id="IPR023404">
    <property type="entry name" value="rSAM_horseshoe"/>
</dbReference>
<dbReference type="SUPFAM" id="SSF102114">
    <property type="entry name" value="Radical SAM enzymes"/>
    <property type="match status" value="1"/>
</dbReference>
<protein>
    <submittedName>
        <fullName evidence="7">B12-binding domain-containing radical SAM protein</fullName>
    </submittedName>
</protein>
<dbReference type="InterPro" id="IPR007197">
    <property type="entry name" value="rSAM"/>
</dbReference>
<evidence type="ECO:0000256" key="1">
    <source>
        <dbReference type="ARBA" id="ARBA00001966"/>
    </source>
</evidence>
<evidence type="ECO:0000313" key="7">
    <source>
        <dbReference type="EMBL" id="MFC4591620.1"/>
    </source>
</evidence>
<evidence type="ECO:0000256" key="4">
    <source>
        <dbReference type="ARBA" id="ARBA00023004"/>
    </source>
</evidence>
<dbReference type="InterPro" id="IPR058240">
    <property type="entry name" value="rSAM_sf"/>
</dbReference>
<accession>A0ABV9ETA2</accession>
<sequence>MIEADQPGEVRAVLLGLYSKNYPAIGESHGLSVAAGGLLASMPGSLFSMHVLDMVEWGEEDCGRAVDLIRAVRANVLAIGLAYGTFSTIERQYHALRSALDGPDPLVAFGGPIATYLGDRLLADVAPDAVLIVGEADEALPQLVEMWRLRRSYETVPNIHYIGPDGKRVRTRRLLVDLRAGIPPFRGHVRGIYKNGGQIFTETSRGCSWAACTFCLRGLNDVAGRAQEYRRKSAELVANDLNGLTELGVHDVTIADEDFLGGSLADAERFVEELAERKIAFPKMDASLTIHSVYSRRDSSAEDCRRARVVEHLADLGLQKVFLGIESCSPGQLKRYAKGHTRDEAAMAVERLLALGIRVEIGVILFDPLCSLSEIEESLRFMRAHGLAAMASGLSSSLRLQTSSHYLNMLEKYEQRFGVTLHESTMDPDTLSHRYVFAEADVNRFFRMIESWNQRLHPLYYPAKNLSRSGSTGIFGTAVHPLRQAIVDFRNDLCDAMLSAIGCLEQGQDPESELRTSLSEAAGALASCVQYAISTLRSGLADHAVVRQASIAAHDVDLLTSARSPARGILT</sequence>
<dbReference type="InterPro" id="IPR006638">
    <property type="entry name" value="Elp3/MiaA/NifB-like_rSAM"/>
</dbReference>
<dbReference type="SFLD" id="SFLDG01082">
    <property type="entry name" value="B12-binding_domain_containing"/>
    <property type="match status" value="1"/>
</dbReference>
<comment type="cofactor">
    <cofactor evidence="1">
        <name>[4Fe-4S] cluster</name>
        <dbReference type="ChEBI" id="CHEBI:49883"/>
    </cofactor>
</comment>
<evidence type="ECO:0000256" key="2">
    <source>
        <dbReference type="ARBA" id="ARBA00022691"/>
    </source>
</evidence>
<dbReference type="SMART" id="SM00729">
    <property type="entry name" value="Elp3"/>
    <property type="match status" value="1"/>
</dbReference>
<keyword evidence="3" id="KW-0479">Metal-binding</keyword>
<keyword evidence="8" id="KW-1185">Reference proteome</keyword>
<evidence type="ECO:0000256" key="5">
    <source>
        <dbReference type="ARBA" id="ARBA00023014"/>
    </source>
</evidence>
<dbReference type="Gene3D" id="3.80.30.20">
    <property type="entry name" value="tm_1862 like domain"/>
    <property type="match status" value="1"/>
</dbReference>
<comment type="caution">
    <text evidence="7">The sequence shown here is derived from an EMBL/GenBank/DDBJ whole genome shotgun (WGS) entry which is preliminary data.</text>
</comment>
<dbReference type="RefSeq" id="WP_262847023.1">
    <property type="nucleotide sequence ID" value="NZ_JANZYP010000056.1"/>
</dbReference>
<dbReference type="PANTHER" id="PTHR43409">
    <property type="entry name" value="ANAEROBIC MAGNESIUM-PROTOPORPHYRIN IX MONOMETHYL ESTER CYCLASE-RELATED"/>
    <property type="match status" value="1"/>
</dbReference>
<evidence type="ECO:0000313" key="8">
    <source>
        <dbReference type="Proteomes" id="UP001595891"/>
    </source>
</evidence>
<dbReference type="SFLD" id="SFLDS00029">
    <property type="entry name" value="Radical_SAM"/>
    <property type="match status" value="1"/>
</dbReference>
<gene>
    <name evidence="7" type="ORF">ACFO8L_36390</name>
</gene>
<name>A0ABV9ETA2_9ACTN</name>
<proteinExistence type="predicted"/>
<dbReference type="Proteomes" id="UP001595891">
    <property type="component" value="Unassembled WGS sequence"/>
</dbReference>
<evidence type="ECO:0000259" key="6">
    <source>
        <dbReference type="SMART" id="SM00729"/>
    </source>
</evidence>
<reference evidence="8" key="1">
    <citation type="journal article" date="2019" name="Int. J. Syst. Evol. Microbiol.">
        <title>The Global Catalogue of Microorganisms (GCM) 10K type strain sequencing project: providing services to taxonomists for standard genome sequencing and annotation.</title>
        <authorList>
            <consortium name="The Broad Institute Genomics Platform"/>
            <consortium name="The Broad Institute Genome Sequencing Center for Infectious Disease"/>
            <person name="Wu L."/>
            <person name="Ma J."/>
        </authorList>
    </citation>
    <scope>NUCLEOTIDE SEQUENCE [LARGE SCALE GENOMIC DNA]</scope>
    <source>
        <strain evidence="8">CCUG 49560</strain>
    </source>
</reference>
<dbReference type="Pfam" id="PF04055">
    <property type="entry name" value="Radical_SAM"/>
    <property type="match status" value="1"/>
</dbReference>
<feature type="domain" description="Elp3/MiaA/NifB-like radical SAM core" evidence="6">
    <location>
        <begin position="197"/>
        <end position="451"/>
    </location>
</feature>
<keyword evidence="4" id="KW-0408">Iron</keyword>